<evidence type="ECO:0000256" key="3">
    <source>
        <dbReference type="ARBA" id="ARBA00022630"/>
    </source>
</evidence>
<reference evidence="8" key="1">
    <citation type="submission" date="2023-03" db="EMBL/GenBank/DDBJ databases">
        <authorList>
            <person name="Steffen K."/>
            <person name="Cardenas P."/>
        </authorList>
    </citation>
    <scope>NUCLEOTIDE SEQUENCE</scope>
</reference>
<dbReference type="SUPFAM" id="SSF47203">
    <property type="entry name" value="Acyl-CoA dehydrogenase C-terminal domain-like"/>
    <property type="match status" value="1"/>
</dbReference>
<proteinExistence type="inferred from homology"/>
<comment type="cofactor">
    <cofactor evidence="1">
        <name>FAD</name>
        <dbReference type="ChEBI" id="CHEBI:57692"/>
    </cofactor>
</comment>
<dbReference type="Proteomes" id="UP001174909">
    <property type="component" value="Unassembled WGS sequence"/>
</dbReference>
<dbReference type="Gene3D" id="1.20.140.10">
    <property type="entry name" value="Butyryl-CoA Dehydrogenase, subunit A, domain 3"/>
    <property type="match status" value="1"/>
</dbReference>
<keyword evidence="4" id="KW-0274">FAD</keyword>
<dbReference type="EMBL" id="CASHTH010002280">
    <property type="protein sequence ID" value="CAI8027466.1"/>
    <property type="molecule type" value="Genomic_DNA"/>
</dbReference>
<dbReference type="AlphaFoldDB" id="A0AA35SF30"/>
<protein>
    <submittedName>
        <fullName evidence="8">Isobutyryl-CoA dehydrogenase, mitochondrial</fullName>
    </submittedName>
</protein>
<dbReference type="Pfam" id="PF00441">
    <property type="entry name" value="Acyl-CoA_dh_1"/>
    <property type="match status" value="1"/>
</dbReference>
<evidence type="ECO:0000313" key="9">
    <source>
        <dbReference type="Proteomes" id="UP001174909"/>
    </source>
</evidence>
<evidence type="ECO:0000256" key="2">
    <source>
        <dbReference type="ARBA" id="ARBA00009347"/>
    </source>
</evidence>
<dbReference type="FunFam" id="1.20.140.10:FF:000001">
    <property type="entry name" value="Acyl-CoA dehydrogenase"/>
    <property type="match status" value="1"/>
</dbReference>
<evidence type="ECO:0000313" key="8">
    <source>
        <dbReference type="EMBL" id="CAI8027466.1"/>
    </source>
</evidence>
<feature type="domain" description="Acyl-CoA dehydrogenase/oxidase C-terminal" evidence="7">
    <location>
        <begin position="19"/>
        <end position="168"/>
    </location>
</feature>
<organism evidence="8 9">
    <name type="scientific">Geodia barretti</name>
    <name type="common">Barrett's horny sponge</name>
    <dbReference type="NCBI Taxonomy" id="519541"/>
    <lineage>
        <taxon>Eukaryota</taxon>
        <taxon>Metazoa</taxon>
        <taxon>Porifera</taxon>
        <taxon>Demospongiae</taxon>
        <taxon>Heteroscleromorpha</taxon>
        <taxon>Tetractinellida</taxon>
        <taxon>Astrophorina</taxon>
        <taxon>Geodiidae</taxon>
        <taxon>Geodia</taxon>
    </lineage>
</organism>
<comment type="catalytic activity">
    <reaction evidence="6">
        <text>(2S)-2-methylbutanoyl-CoA + oxidized [electron-transfer flavoprotein] + H(+) = (2E)-2-methylbut-2-enoyl-CoA + reduced [electron-transfer flavoprotein]</text>
        <dbReference type="Rhea" id="RHEA:48256"/>
        <dbReference type="Rhea" id="RHEA-COMP:10685"/>
        <dbReference type="Rhea" id="RHEA-COMP:10686"/>
        <dbReference type="ChEBI" id="CHEBI:15378"/>
        <dbReference type="ChEBI" id="CHEBI:57337"/>
        <dbReference type="ChEBI" id="CHEBI:57692"/>
        <dbReference type="ChEBI" id="CHEBI:58307"/>
        <dbReference type="ChEBI" id="CHEBI:88166"/>
    </reaction>
    <physiologicalReaction direction="left-to-right" evidence="6">
        <dbReference type="Rhea" id="RHEA:48257"/>
    </physiologicalReaction>
</comment>
<dbReference type="InterPro" id="IPR036250">
    <property type="entry name" value="AcylCo_DH-like_C"/>
</dbReference>
<keyword evidence="3" id="KW-0285">Flavoprotein</keyword>
<evidence type="ECO:0000256" key="5">
    <source>
        <dbReference type="ARBA" id="ARBA00023002"/>
    </source>
</evidence>
<gene>
    <name evidence="8" type="ORF">GBAR_LOCUS15710</name>
</gene>
<dbReference type="PANTHER" id="PTHR43831">
    <property type="entry name" value="ISOBUTYRYL-COA DEHYDROGENASE"/>
    <property type="match status" value="1"/>
</dbReference>
<sequence>MVILEDCRIPATNMVGEEGQGFTIAMKGLNGGRINIASCSLGAAWAAIDKTTDYLKERKQFGQKLSQFQHLRFTLADMAAGLLSSRLMVRHAARSLDSAHSHAPQLCAMAKLVATETCYDITNKALQLHGGYGYLKDYPVQQYMRDARVHTILEGTSEIMKRIIASSLLN</sequence>
<comment type="similarity">
    <text evidence="2">Belongs to the acyl-CoA dehydrogenase family.</text>
</comment>
<dbReference type="InterPro" id="IPR052547">
    <property type="entry name" value="Mito_Isobutyryl-CoADH"/>
</dbReference>
<keyword evidence="5" id="KW-0560">Oxidoreductase</keyword>
<dbReference type="GO" id="GO:0005739">
    <property type="term" value="C:mitochondrion"/>
    <property type="evidence" value="ECO:0007669"/>
    <property type="project" value="TreeGrafter"/>
</dbReference>
<evidence type="ECO:0000259" key="7">
    <source>
        <dbReference type="Pfam" id="PF00441"/>
    </source>
</evidence>
<accession>A0AA35SF30</accession>
<evidence type="ECO:0000256" key="6">
    <source>
        <dbReference type="ARBA" id="ARBA00049552"/>
    </source>
</evidence>
<evidence type="ECO:0000256" key="4">
    <source>
        <dbReference type="ARBA" id="ARBA00022827"/>
    </source>
</evidence>
<comment type="caution">
    <text evidence="8">The sequence shown here is derived from an EMBL/GenBank/DDBJ whole genome shotgun (WGS) entry which is preliminary data.</text>
</comment>
<keyword evidence="9" id="KW-1185">Reference proteome</keyword>
<dbReference type="GO" id="GO:0016627">
    <property type="term" value="F:oxidoreductase activity, acting on the CH-CH group of donors"/>
    <property type="evidence" value="ECO:0007669"/>
    <property type="project" value="InterPro"/>
</dbReference>
<evidence type="ECO:0000256" key="1">
    <source>
        <dbReference type="ARBA" id="ARBA00001974"/>
    </source>
</evidence>
<dbReference type="PANTHER" id="PTHR43831:SF1">
    <property type="entry name" value="ISOBUTYRYL-COA DEHYDROGENASE, MITOCHONDRIAL"/>
    <property type="match status" value="1"/>
</dbReference>
<name>A0AA35SF30_GEOBA</name>
<dbReference type="InterPro" id="IPR009075">
    <property type="entry name" value="AcylCo_DH/oxidase_C"/>
</dbReference>